<evidence type="ECO:0000313" key="3">
    <source>
        <dbReference type="Proteomes" id="UP001500121"/>
    </source>
</evidence>
<evidence type="ECO:0000313" key="2">
    <source>
        <dbReference type="EMBL" id="GAA4754984.1"/>
    </source>
</evidence>
<proteinExistence type="predicted"/>
<dbReference type="NCBIfam" id="NF042935">
    <property type="entry name" value="SCO6880_fam"/>
    <property type="match status" value="1"/>
</dbReference>
<comment type="caution">
    <text evidence="2">The sequence shown here is derived from an EMBL/GenBank/DDBJ whole genome shotgun (WGS) entry which is preliminary data.</text>
</comment>
<keyword evidence="1" id="KW-0812">Transmembrane</keyword>
<reference evidence="3" key="1">
    <citation type="journal article" date="2019" name="Int. J. Syst. Evol. Microbiol.">
        <title>The Global Catalogue of Microorganisms (GCM) 10K type strain sequencing project: providing services to taxonomists for standard genome sequencing and annotation.</title>
        <authorList>
            <consortium name="The Broad Institute Genomics Platform"/>
            <consortium name="The Broad Institute Genome Sequencing Center for Infectious Disease"/>
            <person name="Wu L."/>
            <person name="Ma J."/>
        </authorList>
    </citation>
    <scope>NUCLEOTIDE SEQUENCE [LARGE SCALE GENOMIC DNA]</scope>
    <source>
        <strain evidence="3">JCM 19015</strain>
    </source>
</reference>
<evidence type="ECO:0000256" key="1">
    <source>
        <dbReference type="SAM" id="Phobius"/>
    </source>
</evidence>
<keyword evidence="1" id="KW-1133">Transmembrane helix</keyword>
<dbReference type="Proteomes" id="UP001500121">
    <property type="component" value="Unassembled WGS sequence"/>
</dbReference>
<protein>
    <recommendedName>
        <fullName evidence="4">PrgI family protein</fullName>
    </recommendedName>
</protein>
<name>A0ABP8ZFD0_9MICO</name>
<dbReference type="RefSeq" id="WP_345482164.1">
    <property type="nucleotide sequence ID" value="NZ_BAABLP010000007.1"/>
</dbReference>
<evidence type="ECO:0008006" key="4">
    <source>
        <dbReference type="Google" id="ProtNLM"/>
    </source>
</evidence>
<dbReference type="InterPro" id="IPR049978">
    <property type="entry name" value="SCO6880-like"/>
</dbReference>
<feature type="transmembrane region" description="Helical" evidence="1">
    <location>
        <begin position="26"/>
        <end position="49"/>
    </location>
</feature>
<gene>
    <name evidence="2" type="ORF">GCM10025783_30170</name>
</gene>
<keyword evidence="3" id="KW-1185">Reference proteome</keyword>
<dbReference type="EMBL" id="BAABLP010000007">
    <property type="protein sequence ID" value="GAA4754984.1"/>
    <property type="molecule type" value="Genomic_DNA"/>
</dbReference>
<organism evidence="2 3">
    <name type="scientific">Amnibacterium soli</name>
    <dbReference type="NCBI Taxonomy" id="1282736"/>
    <lineage>
        <taxon>Bacteria</taxon>
        <taxon>Bacillati</taxon>
        <taxon>Actinomycetota</taxon>
        <taxon>Actinomycetes</taxon>
        <taxon>Micrococcales</taxon>
        <taxon>Microbacteriaceae</taxon>
        <taxon>Amnibacterium</taxon>
    </lineage>
</organism>
<keyword evidence="1" id="KW-0472">Membrane</keyword>
<sequence length="507" mass="53053">MTTTTTARARDIDGPRTYGNWRRPQTAGLGGLGMVATGVLFAGIAISILTVMIAGFGRALIVAAGFGLVLAAVSVKDKHGQSALGRSVNRMNWIRTKSRGANLYRSGPAGRAKWGTYQLPGLAAASRLTEHEDSHGRRFALVHMPSTRHYTVVIGTEPDGAALVDADQVDNQVAEYGIWLANLGDEPGIEAASVTVETAPDTGTRLRSEVEGSLDADAPTFARAMLGEVVDAYPVGSATIRAYIAITFNSVSRIGGKRRTSDEVATDLAARLPGLTSSLGATGAGAARPLSAQELCEVVRVAYDPAAGVLIDQARAAGDVPALSWTDVGPAAADTRWESYRHDSAVSTSWTMTSPPRGVVQSGILARLLAPHRDIARKRVTLLYRPIEAARAAAIVEADLNAARFNSSSSAKPTARSTLSTRSAQATAAEEAAGAGLLNFGLIVTATTLDPALQAEAHAAIDSLTASARLRVRPAYGAQDTVFAAGLPLGIVLPRHLRLPTEVREAL</sequence>
<accession>A0ABP8ZFD0</accession>